<dbReference type="Gene3D" id="1.10.1240.40">
    <property type="entry name" value="ENT domain"/>
    <property type="match status" value="1"/>
</dbReference>
<evidence type="ECO:0000313" key="4">
    <source>
        <dbReference type="EMBL" id="CAI9100211.1"/>
    </source>
</evidence>
<dbReference type="AlphaFoldDB" id="A0AAV1CWY5"/>
<dbReference type="SMART" id="SM00743">
    <property type="entry name" value="Agenet"/>
    <property type="match status" value="2"/>
</dbReference>
<protein>
    <submittedName>
        <fullName evidence="4">OLC1v1037164C5</fullName>
    </submittedName>
</protein>
<dbReference type="InterPro" id="IPR008395">
    <property type="entry name" value="Agenet-like_dom"/>
</dbReference>
<evidence type="ECO:0000256" key="1">
    <source>
        <dbReference type="ARBA" id="ARBA00004123"/>
    </source>
</evidence>
<proteinExistence type="predicted"/>
<dbReference type="InterPro" id="IPR014002">
    <property type="entry name" value="Agenet_dom_plant"/>
</dbReference>
<keyword evidence="2" id="KW-0539">Nucleus</keyword>
<gene>
    <name evidence="4" type="ORF">OLC1_LOCUS10097</name>
</gene>
<evidence type="ECO:0000256" key="2">
    <source>
        <dbReference type="ARBA" id="ARBA00023242"/>
    </source>
</evidence>
<evidence type="ECO:0000259" key="3">
    <source>
        <dbReference type="PROSITE" id="PS51138"/>
    </source>
</evidence>
<name>A0AAV1CWY5_OLDCO</name>
<dbReference type="SUPFAM" id="SSF158639">
    <property type="entry name" value="ENT-like"/>
    <property type="match status" value="1"/>
</dbReference>
<dbReference type="EMBL" id="OX459120">
    <property type="protein sequence ID" value="CAI9100211.1"/>
    <property type="molecule type" value="Genomic_DNA"/>
</dbReference>
<dbReference type="SMART" id="SM01191">
    <property type="entry name" value="ENT"/>
    <property type="match status" value="1"/>
</dbReference>
<dbReference type="PANTHER" id="PTHR31917">
    <property type="entry name" value="AGENET DOMAIN-CONTAINING PROTEIN-RELATED"/>
    <property type="match status" value="1"/>
</dbReference>
<sequence length="455" mass="51518">MAYWESLATGDKMRFEKGSKVEVFFENERPSGSWRFAEVVSRDDRCLYTVRCAIGSQDEVVIQNVSARLIRPYPPLLTMPACWMPGDVVEVLHDYSWKLATVSKVFWDNELLVRLVGALNEFKVCSYDVRQRQSWTNGKWVAVGQVSGNHDNKKCNDELPSAVYYQKSGPIKRLKVKLDSRGKKYCVDNKNNIDFQESYLVSGKSKKRGLQLQNPNPQGKARKFRAIEKDGRCHRGLAGNPSVVPENIGYHACLKTVAGEKELHASLNWTAQFSEIDEEGIRMNGAFGYSQPRSSDFDDAGDVTSSVGSCSESDNPHEWSSRIFSAHVNNAEAHSSDAESFIQLHYKEENSLHSNQEVLATEIHRLELHAYRCTLEALHASGPLSWEQETMMTNLRISLHISNDEHLTELRKLISRETSINGMHLEARTSFFLKAVLGLPLLFLMETVGNIWLNV</sequence>
<evidence type="ECO:0000313" key="5">
    <source>
        <dbReference type="Proteomes" id="UP001161247"/>
    </source>
</evidence>
<keyword evidence="5" id="KW-1185">Reference proteome</keyword>
<dbReference type="GO" id="GO:0005634">
    <property type="term" value="C:nucleus"/>
    <property type="evidence" value="ECO:0007669"/>
    <property type="project" value="UniProtKB-SubCell"/>
</dbReference>
<dbReference type="InterPro" id="IPR005491">
    <property type="entry name" value="ENT_dom"/>
</dbReference>
<dbReference type="PANTHER" id="PTHR31917:SF5">
    <property type="entry name" value="OS02G0204500 PROTEIN"/>
    <property type="match status" value="1"/>
</dbReference>
<dbReference type="PROSITE" id="PS51138">
    <property type="entry name" value="ENT"/>
    <property type="match status" value="1"/>
</dbReference>
<dbReference type="InterPro" id="IPR036142">
    <property type="entry name" value="ENT_dom-like_sf"/>
</dbReference>
<comment type="subcellular location">
    <subcellularLocation>
        <location evidence="1">Nucleus</location>
    </subcellularLocation>
</comment>
<feature type="domain" description="ENT" evidence="3">
    <location>
        <begin position="359"/>
        <end position="448"/>
    </location>
</feature>
<organism evidence="4 5">
    <name type="scientific">Oldenlandia corymbosa var. corymbosa</name>
    <dbReference type="NCBI Taxonomy" id="529605"/>
    <lineage>
        <taxon>Eukaryota</taxon>
        <taxon>Viridiplantae</taxon>
        <taxon>Streptophyta</taxon>
        <taxon>Embryophyta</taxon>
        <taxon>Tracheophyta</taxon>
        <taxon>Spermatophyta</taxon>
        <taxon>Magnoliopsida</taxon>
        <taxon>eudicotyledons</taxon>
        <taxon>Gunneridae</taxon>
        <taxon>Pentapetalae</taxon>
        <taxon>asterids</taxon>
        <taxon>lamiids</taxon>
        <taxon>Gentianales</taxon>
        <taxon>Rubiaceae</taxon>
        <taxon>Rubioideae</taxon>
        <taxon>Spermacoceae</taxon>
        <taxon>Hedyotis-Oldenlandia complex</taxon>
        <taxon>Oldenlandia</taxon>
    </lineage>
</organism>
<dbReference type="Proteomes" id="UP001161247">
    <property type="component" value="Chromosome 3"/>
</dbReference>
<dbReference type="Pfam" id="PF05641">
    <property type="entry name" value="Agenet"/>
    <property type="match status" value="1"/>
</dbReference>
<reference evidence="4" key="1">
    <citation type="submission" date="2023-03" db="EMBL/GenBank/DDBJ databases">
        <authorList>
            <person name="Julca I."/>
        </authorList>
    </citation>
    <scope>NUCLEOTIDE SEQUENCE</scope>
</reference>
<dbReference type="Pfam" id="PF03735">
    <property type="entry name" value="ENT"/>
    <property type="match status" value="1"/>
</dbReference>
<accession>A0AAV1CWY5</accession>